<dbReference type="Gene3D" id="3.40.50.10470">
    <property type="entry name" value="Translation initiation factor eif-2b, domain 2"/>
    <property type="match status" value="1"/>
</dbReference>
<dbReference type="GeneID" id="115477531"/>
<feature type="compositionally biased region" description="Low complexity" evidence="5">
    <location>
        <begin position="438"/>
        <end position="449"/>
    </location>
</feature>
<dbReference type="Gene3D" id="1.10.150.130">
    <property type="match status" value="1"/>
</dbReference>
<evidence type="ECO:0000256" key="4">
    <source>
        <dbReference type="RuleBase" id="RU003814"/>
    </source>
</evidence>
<dbReference type="InterPro" id="IPR011010">
    <property type="entry name" value="DNA_brk_join_enz"/>
</dbReference>
<dbReference type="KEGG" id="muo:115477531"/>
<evidence type="ECO:0000313" key="7">
    <source>
        <dbReference type="RefSeq" id="XP_030070322.1"/>
    </source>
</evidence>
<feature type="region of interest" description="Disordered" evidence="5">
    <location>
        <begin position="301"/>
        <end position="355"/>
    </location>
</feature>
<keyword evidence="7" id="KW-0648">Protein biosynthesis</keyword>
<feature type="region of interest" description="Disordered" evidence="5">
    <location>
        <begin position="438"/>
        <end position="462"/>
    </location>
</feature>
<dbReference type="InterPro" id="IPR037171">
    <property type="entry name" value="NagB/RpiA_transferase-like"/>
</dbReference>
<dbReference type="GO" id="GO:0006310">
    <property type="term" value="P:DNA recombination"/>
    <property type="evidence" value="ECO:0007669"/>
    <property type="project" value="UniProtKB-KW"/>
</dbReference>
<dbReference type="PANTHER" id="PTHR33066:SF2">
    <property type="entry name" value="FILAGGRIN-2-LIKE"/>
    <property type="match status" value="1"/>
</dbReference>
<dbReference type="InterPro" id="IPR000649">
    <property type="entry name" value="IF-2B-related"/>
</dbReference>
<dbReference type="Proteomes" id="UP000515156">
    <property type="component" value="Chromosome 9"/>
</dbReference>
<dbReference type="CTD" id="8892"/>
<dbReference type="SUPFAM" id="SSF47823">
    <property type="entry name" value="lambda integrase-like, N-terminal domain"/>
    <property type="match status" value="1"/>
</dbReference>
<evidence type="ECO:0000256" key="1">
    <source>
        <dbReference type="ARBA" id="ARBA00007251"/>
    </source>
</evidence>
<dbReference type="OrthoDB" id="269919at2759"/>
<accession>A0A6P7YT23</accession>
<dbReference type="SUPFAM" id="SSF56349">
    <property type="entry name" value="DNA breaking-rejoining enzymes"/>
    <property type="match status" value="1"/>
</dbReference>
<feature type="region of interest" description="Disordered" evidence="5">
    <location>
        <begin position="372"/>
        <end position="393"/>
    </location>
</feature>
<keyword evidence="7" id="KW-0396">Initiation factor</keyword>
<dbReference type="GO" id="GO:0015074">
    <property type="term" value="P:DNA integration"/>
    <property type="evidence" value="ECO:0007669"/>
    <property type="project" value="InterPro"/>
</dbReference>
<dbReference type="InterPro" id="IPR042529">
    <property type="entry name" value="IF_2B-like_C"/>
</dbReference>
<feature type="compositionally biased region" description="Low complexity" evidence="5">
    <location>
        <begin position="326"/>
        <end position="347"/>
    </location>
</feature>
<gene>
    <name evidence="7" type="primary">EIF2B2</name>
</gene>
<keyword evidence="3" id="KW-0233">DNA recombination</keyword>
<dbReference type="InterPro" id="IPR013762">
    <property type="entry name" value="Integrase-like_cat_sf"/>
</dbReference>
<evidence type="ECO:0000313" key="6">
    <source>
        <dbReference type="Proteomes" id="UP000515156"/>
    </source>
</evidence>
<dbReference type="PANTHER" id="PTHR33066">
    <property type="entry name" value="INTEGRASE_SAM-LIKE_N DOMAIN-CONTAINING PROTEIN"/>
    <property type="match status" value="1"/>
</dbReference>
<dbReference type="AlphaFoldDB" id="A0A6P7YT23"/>
<proteinExistence type="inferred from homology"/>
<protein>
    <submittedName>
        <fullName evidence="7">Translation initiation factor eIF-2B subunit beta isoform X1</fullName>
    </submittedName>
</protein>
<evidence type="ECO:0000256" key="3">
    <source>
        <dbReference type="ARBA" id="ARBA00023172"/>
    </source>
</evidence>
<organism evidence="6 7">
    <name type="scientific">Microcaecilia unicolor</name>
    <dbReference type="NCBI Taxonomy" id="1415580"/>
    <lineage>
        <taxon>Eukaryota</taxon>
        <taxon>Metazoa</taxon>
        <taxon>Chordata</taxon>
        <taxon>Craniata</taxon>
        <taxon>Vertebrata</taxon>
        <taxon>Euteleostomi</taxon>
        <taxon>Amphibia</taxon>
        <taxon>Gymnophiona</taxon>
        <taxon>Siphonopidae</taxon>
        <taxon>Microcaecilia</taxon>
    </lineage>
</organism>
<name>A0A6P7YT23_9AMPH</name>
<keyword evidence="6" id="KW-1185">Reference proteome</keyword>
<sequence>MQQEPQPCERIDAFVLQLKRGGGRLNSEQIARKTVGLLRGICARSRWGNAEELMEIIRKEGRRMTAAQPSETTVGNMVRRVLKIIREEYSRLCGGSEENDQQESLHKLLTAGGLSEDFNKHFAPLKENVMEAINELLIELEGTLDNIAMQALEHIHSNEVIMTIGLSHTVQAFLEKAACRRKFHVIVAECAPFCQGHEMAVCLSKVGIETTVITDAAIFAVMSRVNKVIVGTKTILANGALRAVTGTHTLALAAKHHSTPVIVCAPMYKLSPQVCTSRHTRVSSVTMQIEQVPSAVSRSGISSRLGRVAPHKPLSFPCGRSGQRPGGLSQSSHSRSRGMGSQRSGVSVDSPPLGSSSFRSFRLKSQFQNSSLLQSPKRCKSGRSRRPLAEVALRSSLRVSSMATNRSSLAEDRGTRGAGSVGSTGLASASLVCGSATSVGGVSSPTSSAQDLAGTRARSSSRPGSILSYGLALERARLAKKGFSAPVISTMLRSRRRSTSLSYIRTWRIFEAWCTDAGIVPFRASLPQMLDFLQRGFDKGLSLSSLRVQTAALSCFRGRIRGKSLASIPEVARFLKGVSLLRPSVRPIFPSWDLNLVLSALTKPPFEPLLACSLKDLTLKTVFLVAIASARRVSELQAFSCRSPFLEFSKDRVVLRPVPSFLPKVVSRFHMSQSVFLPVLGSASGTRDQQNLRTLDVKRVLKRYIAVTDDFRRSDHLFLLFAGHRKGLSASKPTLSRWIKEMIASAYLLAGKTVPGALKAHSTRGQAASWAECSLVPPEEICKAATWSSLHSFSKHYRLDVQCRQEAVFASRVLTAGLLGSLP</sequence>
<feature type="compositionally biased region" description="Basic residues" evidence="5">
    <location>
        <begin position="377"/>
        <end position="386"/>
    </location>
</feature>
<evidence type="ECO:0000256" key="2">
    <source>
        <dbReference type="ARBA" id="ARBA00023125"/>
    </source>
</evidence>
<dbReference type="SUPFAM" id="SSF100950">
    <property type="entry name" value="NagB/RpiA/CoA transferase-like"/>
    <property type="match status" value="1"/>
</dbReference>
<comment type="similarity">
    <text evidence="1 4">Belongs to the eIF-2B alpha/beta/delta subunits family.</text>
</comment>
<evidence type="ECO:0000256" key="5">
    <source>
        <dbReference type="SAM" id="MobiDB-lite"/>
    </source>
</evidence>
<dbReference type="InterPro" id="IPR010998">
    <property type="entry name" value="Integrase_recombinase_N"/>
</dbReference>
<keyword evidence="2" id="KW-0238">DNA-binding</keyword>
<reference evidence="7" key="1">
    <citation type="submission" date="2025-08" db="UniProtKB">
        <authorList>
            <consortium name="RefSeq"/>
        </authorList>
    </citation>
    <scope>IDENTIFICATION</scope>
</reference>
<dbReference type="Gene3D" id="1.10.443.10">
    <property type="entry name" value="Intergrase catalytic core"/>
    <property type="match status" value="1"/>
</dbReference>
<dbReference type="GO" id="GO:0003677">
    <property type="term" value="F:DNA binding"/>
    <property type="evidence" value="ECO:0007669"/>
    <property type="project" value="UniProtKB-KW"/>
</dbReference>
<dbReference type="InParanoid" id="A0A6P7YT23"/>
<feature type="region of interest" description="Disordered" evidence="5">
    <location>
        <begin position="402"/>
        <end position="421"/>
    </location>
</feature>
<dbReference type="GO" id="GO:0003743">
    <property type="term" value="F:translation initiation factor activity"/>
    <property type="evidence" value="ECO:0007669"/>
    <property type="project" value="UniProtKB-KW"/>
</dbReference>
<dbReference type="RefSeq" id="XP_030070322.1">
    <property type="nucleotide sequence ID" value="XM_030214462.1"/>
</dbReference>
<dbReference type="Pfam" id="PF01008">
    <property type="entry name" value="IF-2B"/>
    <property type="match status" value="1"/>
</dbReference>